<comment type="similarity">
    <text evidence="4 12">Belongs to the adaptor complexes small subunit family.</text>
</comment>
<dbReference type="GO" id="GO:0016192">
    <property type="term" value="P:vesicle-mediated transport"/>
    <property type="evidence" value="ECO:0000318"/>
    <property type="project" value="GO_Central"/>
</dbReference>
<dbReference type="OMA" id="WYVATSE"/>
<proteinExistence type="inferred from homology"/>
<reference evidence="16" key="1">
    <citation type="submission" date="2012-12" db="EMBL/GenBank/DDBJ databases">
        <authorList>
            <person name="Hellsten U."/>
            <person name="Grimwood J."/>
            <person name="Chapman J.A."/>
            <person name="Shapiro H."/>
            <person name="Aerts A."/>
            <person name="Otillar R.P."/>
            <person name="Terry A.Y."/>
            <person name="Boore J.L."/>
            <person name="Simakov O."/>
            <person name="Marletaz F."/>
            <person name="Cho S.-J."/>
            <person name="Edsinger-Gonzales E."/>
            <person name="Havlak P."/>
            <person name="Kuo D.-H."/>
            <person name="Larsson T."/>
            <person name="Lv J."/>
            <person name="Arendt D."/>
            <person name="Savage R."/>
            <person name="Osoegawa K."/>
            <person name="de Jong P."/>
            <person name="Lindberg D.R."/>
            <person name="Seaver E.C."/>
            <person name="Weisblat D.A."/>
            <person name="Putnam N.H."/>
            <person name="Grigoriev I.V."/>
            <person name="Rokhsar D.S."/>
        </authorList>
    </citation>
    <scope>NUCLEOTIDE SEQUENCE</scope>
</reference>
<dbReference type="InParanoid" id="T1G0S7"/>
<dbReference type="KEGG" id="hro:HELRODRAFT_71899"/>
<dbReference type="Pfam" id="PF01217">
    <property type="entry name" value="Clat_adaptor_s"/>
    <property type="match status" value="1"/>
</dbReference>
<keyword evidence="6 12" id="KW-0653">Protein transport</keyword>
<feature type="domain" description="AP complex mu/sigma subunit" evidence="13">
    <location>
        <begin position="1"/>
        <end position="139"/>
    </location>
</feature>
<dbReference type="Proteomes" id="UP000015101">
    <property type="component" value="Unassembled WGS sequence"/>
</dbReference>
<organism evidence="15 16">
    <name type="scientific">Helobdella robusta</name>
    <name type="common">Californian leech</name>
    <dbReference type="NCBI Taxonomy" id="6412"/>
    <lineage>
        <taxon>Eukaryota</taxon>
        <taxon>Metazoa</taxon>
        <taxon>Spiralia</taxon>
        <taxon>Lophotrochozoa</taxon>
        <taxon>Annelida</taxon>
        <taxon>Clitellata</taxon>
        <taxon>Hirudinea</taxon>
        <taxon>Rhynchobdellida</taxon>
        <taxon>Glossiphoniidae</taxon>
        <taxon>Helobdella</taxon>
    </lineage>
</organism>
<dbReference type="GO" id="GO:0030121">
    <property type="term" value="C:AP-1 adaptor complex"/>
    <property type="evidence" value="ECO:0007669"/>
    <property type="project" value="InterPro"/>
</dbReference>
<sequence length="158" mass="18652">IQCITLFSSQGKMRLQKWYISMTDKLKKKITREVMTHVLSRKAKMSNFLEYKEFKIVYKKYASLYFCCLVEKADNELIILEIIHRYVELLDKYFGNVCELDIVFNFEKAHYILDEFILGGEVQDSSQRTILSAINQMDILQEVEQEEPPSFLEELGLS</sequence>
<dbReference type="SUPFAM" id="SSF64356">
    <property type="entry name" value="SNARE-like"/>
    <property type="match status" value="1"/>
</dbReference>
<evidence type="ECO:0000256" key="3">
    <source>
        <dbReference type="ARBA" id="ARBA00004600"/>
    </source>
</evidence>
<reference evidence="15" key="3">
    <citation type="submission" date="2015-06" db="UniProtKB">
        <authorList>
            <consortium name="EnsemblMetazoa"/>
        </authorList>
    </citation>
    <scope>IDENTIFICATION</scope>
</reference>
<dbReference type="GO" id="GO:0006886">
    <property type="term" value="P:intracellular protein transport"/>
    <property type="evidence" value="ECO:0007669"/>
    <property type="project" value="UniProtKB-UniRule"/>
</dbReference>
<dbReference type="InterPro" id="IPR016635">
    <property type="entry name" value="AP_complex_ssu"/>
</dbReference>
<evidence type="ECO:0000256" key="6">
    <source>
        <dbReference type="ARBA" id="ARBA00022927"/>
    </source>
</evidence>
<dbReference type="eggNOG" id="KOG0934">
    <property type="taxonomic scope" value="Eukaryota"/>
</dbReference>
<dbReference type="CTD" id="20214675"/>
<dbReference type="GO" id="GO:0035615">
    <property type="term" value="F:clathrin adaptor activity"/>
    <property type="evidence" value="ECO:0007669"/>
    <property type="project" value="InterPro"/>
</dbReference>
<evidence type="ECO:0000259" key="13">
    <source>
        <dbReference type="Pfam" id="PF01217"/>
    </source>
</evidence>
<comment type="subunit">
    <text evidence="11">Adaptor protein complex 1 (AP-1) is a heterotetramer composed of two large adaptins (gamma-type subunit AP1G1 and beta-type subunit AP1B1), a medium adaptin (mu-type subunit AP1M1 or AP1M2) and a small adaptin (sigma-type subunit AP1S1 or AP1S2 or AP1S3).</text>
</comment>
<keyword evidence="8 12" id="KW-0472">Membrane</keyword>
<dbReference type="HOGENOM" id="CLU_061221_1_3_1"/>
<dbReference type="PIRSF" id="PIRSF015588">
    <property type="entry name" value="AP_complex_sigma"/>
    <property type="match status" value="1"/>
</dbReference>
<keyword evidence="7" id="KW-0333">Golgi apparatus</keyword>
<name>T1G0S7_HELRO</name>
<protein>
    <recommendedName>
        <fullName evidence="12">AP complex subunit sigma</fullName>
    </recommendedName>
</protein>
<dbReference type="InterPro" id="IPR000804">
    <property type="entry name" value="Clathrin_sm-chain_CS"/>
</dbReference>
<dbReference type="RefSeq" id="XP_009011230.1">
    <property type="nucleotide sequence ID" value="XM_009012982.1"/>
</dbReference>
<accession>T1G0S7</accession>
<evidence type="ECO:0000256" key="1">
    <source>
        <dbReference type="ARBA" id="ARBA00004180"/>
    </source>
</evidence>
<evidence type="ECO:0000313" key="14">
    <source>
        <dbReference type="EMBL" id="ESO10961.1"/>
    </source>
</evidence>
<evidence type="ECO:0000256" key="7">
    <source>
        <dbReference type="ARBA" id="ARBA00023034"/>
    </source>
</evidence>
<gene>
    <name evidence="15" type="primary">20214675</name>
    <name evidence="14" type="ORF">HELRODRAFT_71899</name>
</gene>
<dbReference type="GeneID" id="20214675"/>
<dbReference type="EMBL" id="AMQM01002786">
    <property type="status" value="NOT_ANNOTATED_CDS"/>
    <property type="molecule type" value="Genomic_DNA"/>
</dbReference>
<evidence type="ECO:0000313" key="16">
    <source>
        <dbReference type="Proteomes" id="UP000015101"/>
    </source>
</evidence>
<comment type="subcellular location">
    <subcellularLocation>
        <location evidence="1">Cytoplasmic vesicle membrane</location>
        <topology evidence="1">Peripheral membrane protein</topology>
        <orientation evidence="1">Cytoplasmic side</orientation>
    </subcellularLocation>
    <subcellularLocation>
        <location evidence="2">Golgi apparatus</location>
    </subcellularLocation>
    <subcellularLocation>
        <location evidence="3">Membrane</location>
        <location evidence="3">Clathrin-coated pit</location>
    </subcellularLocation>
</comment>
<evidence type="ECO:0000256" key="5">
    <source>
        <dbReference type="ARBA" id="ARBA00022448"/>
    </source>
</evidence>
<keyword evidence="9" id="KW-0168">Coated pit</keyword>
<evidence type="ECO:0000256" key="11">
    <source>
        <dbReference type="ARBA" id="ARBA00065677"/>
    </source>
</evidence>
<keyword evidence="5 12" id="KW-0813">Transport</keyword>
<keyword evidence="16" id="KW-1185">Reference proteome</keyword>
<dbReference type="Gene3D" id="3.30.450.60">
    <property type="match status" value="1"/>
</dbReference>
<evidence type="ECO:0000256" key="9">
    <source>
        <dbReference type="ARBA" id="ARBA00023176"/>
    </source>
</evidence>
<dbReference type="CDD" id="cd14831">
    <property type="entry name" value="AP1_sigma"/>
    <property type="match status" value="1"/>
</dbReference>
<dbReference type="STRING" id="6412.T1G0S7"/>
<evidence type="ECO:0000256" key="12">
    <source>
        <dbReference type="PIRNR" id="PIRNR015588"/>
    </source>
</evidence>
<dbReference type="EMBL" id="KB095858">
    <property type="protein sequence ID" value="ESO10961.1"/>
    <property type="molecule type" value="Genomic_DNA"/>
</dbReference>
<dbReference type="PANTHER" id="PTHR11753">
    <property type="entry name" value="ADAPTOR COMPLEXES SMALL SUBUNIT FAMILY"/>
    <property type="match status" value="1"/>
</dbReference>
<evidence type="ECO:0000256" key="4">
    <source>
        <dbReference type="ARBA" id="ARBA00006972"/>
    </source>
</evidence>
<evidence type="ECO:0000313" key="15">
    <source>
        <dbReference type="EnsemblMetazoa" id="HelroP71899"/>
    </source>
</evidence>
<dbReference type="InterPro" id="IPR044733">
    <property type="entry name" value="AP1_sigma"/>
</dbReference>
<dbReference type="InterPro" id="IPR011012">
    <property type="entry name" value="Longin-like_dom_sf"/>
</dbReference>
<dbReference type="EnsemblMetazoa" id="HelroT71899">
    <property type="protein sequence ID" value="HelroP71899"/>
    <property type="gene ID" value="HelroG71899"/>
</dbReference>
<reference evidence="14 16" key="2">
    <citation type="journal article" date="2013" name="Nature">
        <title>Insights into bilaterian evolution from three spiralian genomes.</title>
        <authorList>
            <person name="Simakov O."/>
            <person name="Marletaz F."/>
            <person name="Cho S.J."/>
            <person name="Edsinger-Gonzales E."/>
            <person name="Havlak P."/>
            <person name="Hellsten U."/>
            <person name="Kuo D.H."/>
            <person name="Larsson T."/>
            <person name="Lv J."/>
            <person name="Arendt D."/>
            <person name="Savage R."/>
            <person name="Osoegawa K."/>
            <person name="de Jong P."/>
            <person name="Grimwood J."/>
            <person name="Chapman J.A."/>
            <person name="Shapiro H."/>
            <person name="Aerts A."/>
            <person name="Otillar R.P."/>
            <person name="Terry A.Y."/>
            <person name="Boore J.L."/>
            <person name="Grigoriev I.V."/>
            <person name="Lindberg D.R."/>
            <person name="Seaver E.C."/>
            <person name="Weisblat D.A."/>
            <person name="Putnam N.H."/>
            <person name="Rokhsar D.S."/>
        </authorList>
    </citation>
    <scope>NUCLEOTIDE SEQUENCE</scope>
</reference>
<dbReference type="AlphaFoldDB" id="T1G0S7"/>
<dbReference type="FunFam" id="3.30.450.60:FF:000005">
    <property type="entry name" value="AP complex subunit sigma"/>
    <property type="match status" value="1"/>
</dbReference>
<dbReference type="InterPro" id="IPR022775">
    <property type="entry name" value="AP_mu_sigma_su"/>
</dbReference>
<evidence type="ECO:0000256" key="10">
    <source>
        <dbReference type="ARBA" id="ARBA00023329"/>
    </source>
</evidence>
<dbReference type="PROSITE" id="PS00989">
    <property type="entry name" value="CLAT_ADAPTOR_S"/>
    <property type="match status" value="1"/>
</dbReference>
<evidence type="ECO:0000256" key="2">
    <source>
        <dbReference type="ARBA" id="ARBA00004555"/>
    </source>
</evidence>
<keyword evidence="10" id="KW-0968">Cytoplasmic vesicle</keyword>
<dbReference type="OrthoDB" id="371463at2759"/>
<dbReference type="GO" id="GO:0005905">
    <property type="term" value="C:clathrin-coated pit"/>
    <property type="evidence" value="ECO:0007669"/>
    <property type="project" value="UniProtKB-SubCell"/>
</dbReference>
<evidence type="ECO:0000256" key="8">
    <source>
        <dbReference type="ARBA" id="ARBA00023136"/>
    </source>
</evidence>